<evidence type="ECO:0000313" key="1">
    <source>
        <dbReference type="EMBL" id="MBC5668839.1"/>
    </source>
</evidence>
<dbReference type="Proteomes" id="UP000597877">
    <property type="component" value="Unassembled WGS sequence"/>
</dbReference>
<dbReference type="EMBL" id="JACOOZ010000010">
    <property type="protein sequence ID" value="MBC5668839.1"/>
    <property type="molecule type" value="Genomic_DNA"/>
</dbReference>
<proteinExistence type="predicted"/>
<comment type="caution">
    <text evidence="1">The sequence shown here is derived from an EMBL/GenBank/DDBJ whole genome shotgun (WGS) entry which is preliminary data.</text>
</comment>
<reference evidence="1 2" key="1">
    <citation type="submission" date="2020-08" db="EMBL/GenBank/DDBJ databases">
        <title>Genome public.</title>
        <authorList>
            <person name="Liu C."/>
            <person name="Sun Q."/>
        </authorList>
    </citation>
    <scope>NUCLEOTIDE SEQUENCE [LARGE SCALE GENOMIC DNA]</scope>
    <source>
        <strain evidence="1 2">BX4</strain>
    </source>
</reference>
<accession>A0ABR7F765</accession>
<name>A0ABR7F765_9FIRM</name>
<keyword evidence="2" id="KW-1185">Reference proteome</keyword>
<sequence length="164" mass="19108">MIPVEGKNESLDYEKTEVQYSGNEETYDFVQEDISLAKKLTRDEVHCSITKNPSSYDLSEMDWEEYLTHFAYEASNLTDYKDELTKKQSEVDQKICDVLHYIGLCETDDNEATDLVELLRVCGENRREIKDELFENSNMHKAKANTNTTNEVNENRRNLTVCML</sequence>
<gene>
    <name evidence="1" type="ORF">H8S00_12765</name>
</gene>
<protein>
    <submittedName>
        <fullName evidence="1">Uncharacterized protein</fullName>
    </submittedName>
</protein>
<organism evidence="1 2">
    <name type="scientific">Eubacterium segne</name>
    <dbReference type="NCBI Taxonomy" id="2763045"/>
    <lineage>
        <taxon>Bacteria</taxon>
        <taxon>Bacillati</taxon>
        <taxon>Bacillota</taxon>
        <taxon>Clostridia</taxon>
        <taxon>Eubacteriales</taxon>
        <taxon>Eubacteriaceae</taxon>
        <taxon>Eubacterium</taxon>
    </lineage>
</organism>
<dbReference type="RefSeq" id="WP_186840669.1">
    <property type="nucleotide sequence ID" value="NZ_JACOOZ010000010.1"/>
</dbReference>
<evidence type="ECO:0000313" key="2">
    <source>
        <dbReference type="Proteomes" id="UP000597877"/>
    </source>
</evidence>